<name>A0AAV6WPA3_9LAMI</name>
<feature type="region of interest" description="Disordered" evidence="1">
    <location>
        <begin position="82"/>
        <end position="106"/>
    </location>
</feature>
<dbReference type="AlphaFoldDB" id="A0AAV6WPA3"/>
<dbReference type="PANTHER" id="PTHR46929:SF3">
    <property type="entry name" value="MYB_SANT-LIKE DOMAIN-CONTAINING PROTEIN"/>
    <property type="match status" value="1"/>
</dbReference>
<evidence type="ECO:0000313" key="2">
    <source>
        <dbReference type="EMBL" id="KAG8372411.1"/>
    </source>
</evidence>
<keyword evidence="3" id="KW-1185">Reference proteome</keyword>
<protein>
    <submittedName>
        <fullName evidence="2">Uncharacterized protein</fullName>
    </submittedName>
</protein>
<sequence>MHTWKKQYGSLFTIIDSSEVDWNETTRMLETTNEAWEKVDKNDPSARLMRNKSWPFYREWCEVFGKDKVTGQGAEDIVEAIGGMSNDDNKTGNLMGGEADQQENAG</sequence>
<proteinExistence type="predicted"/>
<evidence type="ECO:0000313" key="3">
    <source>
        <dbReference type="Proteomes" id="UP000826271"/>
    </source>
</evidence>
<dbReference type="PANTHER" id="PTHR46929">
    <property type="entry name" value="EXPRESSED PROTEIN"/>
    <property type="match status" value="1"/>
</dbReference>
<gene>
    <name evidence="2" type="ORF">BUALT_Bualt12G0063400</name>
</gene>
<dbReference type="EMBL" id="WHWC01000012">
    <property type="protein sequence ID" value="KAG8372411.1"/>
    <property type="molecule type" value="Genomic_DNA"/>
</dbReference>
<reference evidence="2" key="1">
    <citation type="submission" date="2019-10" db="EMBL/GenBank/DDBJ databases">
        <authorList>
            <person name="Zhang R."/>
            <person name="Pan Y."/>
            <person name="Wang J."/>
            <person name="Ma R."/>
            <person name="Yu S."/>
        </authorList>
    </citation>
    <scope>NUCLEOTIDE SEQUENCE</scope>
    <source>
        <strain evidence="2">LA-IB0</strain>
        <tissue evidence="2">Leaf</tissue>
    </source>
</reference>
<comment type="caution">
    <text evidence="2">The sequence shown here is derived from an EMBL/GenBank/DDBJ whole genome shotgun (WGS) entry which is preliminary data.</text>
</comment>
<evidence type="ECO:0000256" key="1">
    <source>
        <dbReference type="SAM" id="MobiDB-lite"/>
    </source>
</evidence>
<dbReference type="Proteomes" id="UP000826271">
    <property type="component" value="Unassembled WGS sequence"/>
</dbReference>
<organism evidence="2 3">
    <name type="scientific">Buddleja alternifolia</name>
    <dbReference type="NCBI Taxonomy" id="168488"/>
    <lineage>
        <taxon>Eukaryota</taxon>
        <taxon>Viridiplantae</taxon>
        <taxon>Streptophyta</taxon>
        <taxon>Embryophyta</taxon>
        <taxon>Tracheophyta</taxon>
        <taxon>Spermatophyta</taxon>
        <taxon>Magnoliopsida</taxon>
        <taxon>eudicotyledons</taxon>
        <taxon>Gunneridae</taxon>
        <taxon>Pentapetalae</taxon>
        <taxon>asterids</taxon>
        <taxon>lamiids</taxon>
        <taxon>Lamiales</taxon>
        <taxon>Scrophulariaceae</taxon>
        <taxon>Buddlejeae</taxon>
        <taxon>Buddleja</taxon>
    </lineage>
</organism>
<accession>A0AAV6WPA3</accession>